<dbReference type="SMART" id="SM00267">
    <property type="entry name" value="GGDEF"/>
    <property type="match status" value="1"/>
</dbReference>
<dbReference type="CDD" id="cd01949">
    <property type="entry name" value="GGDEF"/>
    <property type="match status" value="1"/>
</dbReference>
<comment type="caution">
    <text evidence="6">The sequence shown here is derived from an EMBL/GenBank/DDBJ whole genome shotgun (WGS) entry which is preliminary data.</text>
</comment>
<evidence type="ECO:0000313" key="6">
    <source>
        <dbReference type="EMBL" id="MEZ0163738.1"/>
    </source>
</evidence>
<feature type="region of interest" description="Disordered" evidence="1">
    <location>
        <begin position="1"/>
        <end position="20"/>
    </location>
</feature>
<dbReference type="Gene3D" id="3.30.70.270">
    <property type="match status" value="1"/>
</dbReference>
<dbReference type="Gene3D" id="3.30.450.20">
    <property type="entry name" value="PAS domain"/>
    <property type="match status" value="1"/>
</dbReference>
<dbReference type="NCBIfam" id="TIGR00254">
    <property type="entry name" value="GGDEF"/>
    <property type="match status" value="1"/>
</dbReference>
<feature type="domain" description="GGDEF" evidence="5">
    <location>
        <begin position="316"/>
        <end position="449"/>
    </location>
</feature>
<dbReference type="Pfam" id="PF08448">
    <property type="entry name" value="PAS_4"/>
    <property type="match status" value="1"/>
</dbReference>
<dbReference type="InterPro" id="IPR000700">
    <property type="entry name" value="PAS-assoc_C"/>
</dbReference>
<dbReference type="Pfam" id="PF00990">
    <property type="entry name" value="GGDEF"/>
    <property type="match status" value="1"/>
</dbReference>
<dbReference type="PROSITE" id="PS50113">
    <property type="entry name" value="PAC"/>
    <property type="match status" value="1"/>
</dbReference>
<gene>
    <name evidence="6" type="ORF">AB2L27_03030</name>
</gene>
<evidence type="ECO:0000259" key="3">
    <source>
        <dbReference type="PROSITE" id="PS50113"/>
    </source>
</evidence>
<dbReference type="RefSeq" id="WP_370439995.1">
    <property type="nucleotide sequence ID" value="NZ_JBGFTU010000003.1"/>
</dbReference>
<dbReference type="SUPFAM" id="SSF55785">
    <property type="entry name" value="PYP-like sensor domain (PAS domain)"/>
    <property type="match status" value="1"/>
</dbReference>
<keyword evidence="7" id="KW-1185">Reference proteome</keyword>
<feature type="domain" description="PAS" evidence="2">
    <location>
        <begin position="158"/>
        <end position="228"/>
    </location>
</feature>
<evidence type="ECO:0000259" key="5">
    <source>
        <dbReference type="PROSITE" id="PS50887"/>
    </source>
</evidence>
<dbReference type="Pfam" id="PF00563">
    <property type="entry name" value="EAL"/>
    <property type="match status" value="1"/>
</dbReference>
<dbReference type="InterPro" id="IPR035965">
    <property type="entry name" value="PAS-like_dom_sf"/>
</dbReference>
<dbReference type="PROSITE" id="PS50112">
    <property type="entry name" value="PAS"/>
    <property type="match status" value="1"/>
</dbReference>
<dbReference type="PANTHER" id="PTHR44757:SF2">
    <property type="entry name" value="BIOFILM ARCHITECTURE MAINTENANCE PROTEIN MBAA"/>
    <property type="match status" value="1"/>
</dbReference>
<dbReference type="InterPro" id="IPR052155">
    <property type="entry name" value="Biofilm_reg_signaling"/>
</dbReference>
<evidence type="ECO:0000256" key="1">
    <source>
        <dbReference type="SAM" id="MobiDB-lite"/>
    </source>
</evidence>
<dbReference type="CDD" id="cd00130">
    <property type="entry name" value="PAS"/>
    <property type="match status" value="1"/>
</dbReference>
<proteinExistence type="predicted"/>
<dbReference type="InterPro" id="IPR000160">
    <property type="entry name" value="GGDEF_dom"/>
</dbReference>
<dbReference type="SMART" id="SM00091">
    <property type="entry name" value="PAS"/>
    <property type="match status" value="2"/>
</dbReference>
<dbReference type="EMBL" id="JBGFTU010000003">
    <property type="protein sequence ID" value="MEZ0163738.1"/>
    <property type="molecule type" value="Genomic_DNA"/>
</dbReference>
<dbReference type="PANTHER" id="PTHR44757">
    <property type="entry name" value="DIGUANYLATE CYCLASE DGCP"/>
    <property type="match status" value="1"/>
</dbReference>
<feature type="domain" description="PAC" evidence="3">
    <location>
        <begin position="230"/>
        <end position="281"/>
    </location>
</feature>
<accession>A0ABV4GWQ6</accession>
<dbReference type="InterPro" id="IPR043128">
    <property type="entry name" value="Rev_trsase/Diguanyl_cyclase"/>
</dbReference>
<organism evidence="6 7">
    <name type="scientific">Kineococcus halophytocola</name>
    <dbReference type="NCBI Taxonomy" id="3234027"/>
    <lineage>
        <taxon>Bacteria</taxon>
        <taxon>Bacillati</taxon>
        <taxon>Actinomycetota</taxon>
        <taxon>Actinomycetes</taxon>
        <taxon>Kineosporiales</taxon>
        <taxon>Kineosporiaceae</taxon>
        <taxon>Kineococcus</taxon>
    </lineage>
</organism>
<sequence>MLNEAWRSHHPGGSPDSVDGVGAALLHHAAAAQDPVLVVSRPHAPAAREVARVRWANTAAADLFGVDADHLVDVAVTRLLRAGPEAERLSRERRTRYGVEAVTAGGELRRTEVVAWPVPERPGSGLGAAARAGAGEHFWVLTVALPQDERAHAALRAAEERFATLARSSPVPTIVSDVGARLSRVNDAFAELIGLPAEELCGTAWLTHVVDDERSGVVEAVAAVLAGEPVTLDTRLRTAAGQVRWVSVRLAPSRTPGYGAGFIGTVEDVTDRLAREHRLAYQAQHDLLTGLPNRLALLERLSDLLALPGRAPGQGEAVGVLMVDLDDFKTVNDGLGPEAGDAVLVEVARRLARTVRTGDLVARPGGDEFVLVCADLADLDAVRATAERVLEAVLVPVEVNGLRLRLVASIGVVLLQGLTCSAEEVVRDAGIAVHEAKAAGGGRWTLLDEEVRTRARRALRLVADLREALARGGVDVHYQPVVRPGRPAHLRSVEALCRWTHPELGPVRPDVFIELAERANLVPALDAHVLRVACRDLAGWRAAQAAGEVAVSPEHVAVNVSAVSLAAEGFAAGVRRTVAEAGLALSDLCLEVTETALASDLRACRQVLEELRADGVSVAIDDFGTGYSSLAYLKDLPVDHLKVDRSFVRDLRATTGPARAVAAAVVSLARTLGLGVVAEGVETFEQDEVITGLGCEAVQGFLYSRPLTRQALTDVLRDGGRLVPGAAATALKGVPA</sequence>
<dbReference type="PROSITE" id="PS50883">
    <property type="entry name" value="EAL"/>
    <property type="match status" value="1"/>
</dbReference>
<dbReference type="SUPFAM" id="SSF55073">
    <property type="entry name" value="Nucleotide cyclase"/>
    <property type="match status" value="1"/>
</dbReference>
<dbReference type="Gene3D" id="3.20.20.450">
    <property type="entry name" value="EAL domain"/>
    <property type="match status" value="1"/>
</dbReference>
<protein>
    <submittedName>
        <fullName evidence="6">Bifunctional diguanylate cyclase/phosphodiesterase</fullName>
    </submittedName>
</protein>
<dbReference type="InterPro" id="IPR029787">
    <property type="entry name" value="Nucleotide_cyclase"/>
</dbReference>
<evidence type="ECO:0000259" key="4">
    <source>
        <dbReference type="PROSITE" id="PS50883"/>
    </source>
</evidence>
<dbReference type="PROSITE" id="PS50887">
    <property type="entry name" value="GGDEF"/>
    <property type="match status" value="1"/>
</dbReference>
<dbReference type="SMART" id="SM00052">
    <property type="entry name" value="EAL"/>
    <property type="match status" value="1"/>
</dbReference>
<dbReference type="NCBIfam" id="TIGR00229">
    <property type="entry name" value="sensory_box"/>
    <property type="match status" value="1"/>
</dbReference>
<evidence type="ECO:0000313" key="7">
    <source>
        <dbReference type="Proteomes" id="UP001565927"/>
    </source>
</evidence>
<dbReference type="CDD" id="cd01948">
    <property type="entry name" value="EAL"/>
    <property type="match status" value="1"/>
</dbReference>
<dbReference type="InterPro" id="IPR035919">
    <property type="entry name" value="EAL_sf"/>
</dbReference>
<dbReference type="Proteomes" id="UP001565927">
    <property type="component" value="Unassembled WGS sequence"/>
</dbReference>
<evidence type="ECO:0000259" key="2">
    <source>
        <dbReference type="PROSITE" id="PS50112"/>
    </source>
</evidence>
<reference evidence="6 7" key="1">
    <citation type="submission" date="2024-07" db="EMBL/GenBank/DDBJ databases">
        <authorList>
            <person name="Thanompreechachai J."/>
            <person name="Duangmal K."/>
        </authorList>
    </citation>
    <scope>NUCLEOTIDE SEQUENCE [LARGE SCALE GENOMIC DNA]</scope>
    <source>
        <strain evidence="6 7">LSe6-4</strain>
    </source>
</reference>
<dbReference type="InterPro" id="IPR013656">
    <property type="entry name" value="PAS_4"/>
</dbReference>
<feature type="domain" description="EAL" evidence="4">
    <location>
        <begin position="458"/>
        <end position="720"/>
    </location>
</feature>
<dbReference type="SUPFAM" id="SSF141868">
    <property type="entry name" value="EAL domain-like"/>
    <property type="match status" value="1"/>
</dbReference>
<name>A0ABV4GWQ6_9ACTN</name>
<dbReference type="InterPro" id="IPR000014">
    <property type="entry name" value="PAS"/>
</dbReference>
<dbReference type="InterPro" id="IPR001633">
    <property type="entry name" value="EAL_dom"/>
</dbReference>